<gene>
    <name evidence="1" type="ORF">AC579_1261</name>
</gene>
<sequence>MADKFEKARGLIYAAHDEDPNKHSKADGTEMPYETHYSQKMESYLHKRAPDASDVLKLAICGQHFRRWEVRRDSFKDGRLGYHSWRTHLKQRQAKLVGDILEQSGYAAEDVQRCRALIGKEGLKQGEEEVQLLEDVACLVFLDDQFEEFKEKHDEPKIISILQKTWGKMSQEGHDMALQLPMTEECKALVGKALAPGYMTHWSISEDHLGSSAVQHSIPPRQRSCGSIAGSVCNTTKPVYVVLVLVQGV</sequence>
<dbReference type="AlphaFoldDB" id="A0A139I7C6"/>
<dbReference type="OrthoDB" id="417697at2759"/>
<reference evidence="1 2" key="1">
    <citation type="submission" date="2015-07" db="EMBL/GenBank/DDBJ databases">
        <title>Comparative genomics of the Sigatoka disease complex on banana suggests a link between parallel evolutionary changes in Pseudocercospora fijiensis and Pseudocercospora eumusae and increased virulence on the banana host.</title>
        <authorList>
            <person name="Chang T.-C."/>
            <person name="Salvucci A."/>
            <person name="Crous P.W."/>
            <person name="Stergiopoulos I."/>
        </authorList>
    </citation>
    <scope>NUCLEOTIDE SEQUENCE [LARGE SCALE GENOMIC DNA]</scope>
    <source>
        <strain evidence="1 2">CBS 116634</strain>
    </source>
</reference>
<accession>A0A139I7C6</accession>
<proteinExistence type="predicted"/>
<dbReference type="PANTHER" id="PTHR41729">
    <property type="entry name" value="GLUTAMYL-TRNA SYNTHETASE"/>
    <property type="match status" value="1"/>
</dbReference>
<dbReference type="EMBL" id="LFZO01000247">
    <property type="protein sequence ID" value="KXT10643.1"/>
    <property type="molecule type" value="Genomic_DNA"/>
</dbReference>
<dbReference type="STRING" id="113226.A0A139I7C6"/>
<name>A0A139I7C6_9PEZI</name>
<dbReference type="PANTHER" id="PTHR41729:SF1">
    <property type="entry name" value="GLUTAMYL-TRNA SYNTHETASE"/>
    <property type="match status" value="1"/>
</dbReference>
<keyword evidence="2" id="KW-1185">Reference proteome</keyword>
<evidence type="ECO:0008006" key="3">
    <source>
        <dbReference type="Google" id="ProtNLM"/>
    </source>
</evidence>
<protein>
    <recommendedName>
        <fullName evidence="3">Glutamyl-tRNA synthetase</fullName>
    </recommendedName>
</protein>
<dbReference type="Proteomes" id="UP000073492">
    <property type="component" value="Unassembled WGS sequence"/>
</dbReference>
<organism evidence="1 2">
    <name type="scientific">Pseudocercospora musae</name>
    <dbReference type="NCBI Taxonomy" id="113226"/>
    <lineage>
        <taxon>Eukaryota</taxon>
        <taxon>Fungi</taxon>
        <taxon>Dikarya</taxon>
        <taxon>Ascomycota</taxon>
        <taxon>Pezizomycotina</taxon>
        <taxon>Dothideomycetes</taxon>
        <taxon>Dothideomycetidae</taxon>
        <taxon>Mycosphaerellales</taxon>
        <taxon>Mycosphaerellaceae</taxon>
        <taxon>Pseudocercospora</taxon>
    </lineage>
</organism>
<comment type="caution">
    <text evidence="1">The sequence shown here is derived from an EMBL/GenBank/DDBJ whole genome shotgun (WGS) entry which is preliminary data.</text>
</comment>
<dbReference type="InterPro" id="IPR025255">
    <property type="entry name" value="DUF4202"/>
</dbReference>
<evidence type="ECO:0000313" key="2">
    <source>
        <dbReference type="Proteomes" id="UP000073492"/>
    </source>
</evidence>
<dbReference type="Pfam" id="PF13875">
    <property type="entry name" value="DUF4202"/>
    <property type="match status" value="1"/>
</dbReference>
<evidence type="ECO:0000313" key="1">
    <source>
        <dbReference type="EMBL" id="KXT10643.1"/>
    </source>
</evidence>